<reference evidence="2 3" key="1">
    <citation type="submission" date="2017-12" db="EMBL/GenBank/DDBJ databases">
        <authorList>
            <consortium name="DOE Joint Genome Institute"/>
            <person name="Haridas S."/>
            <person name="Kjaerbolling I."/>
            <person name="Vesth T.C."/>
            <person name="Frisvad J.C."/>
            <person name="Nybo J.L."/>
            <person name="Theobald S."/>
            <person name="Kuo A."/>
            <person name="Bowyer P."/>
            <person name="Matsuda Y."/>
            <person name="Mondo S."/>
            <person name="Lyhne E.K."/>
            <person name="Kogle M.E."/>
            <person name="Clum A."/>
            <person name="Lipzen A."/>
            <person name="Salamov A."/>
            <person name="Ngan C.Y."/>
            <person name="Daum C."/>
            <person name="Chiniquy J."/>
            <person name="Barry K."/>
            <person name="LaButti K."/>
            <person name="Simmons B.A."/>
            <person name="Magnuson J.K."/>
            <person name="Mortensen U.H."/>
            <person name="Larsen T.O."/>
            <person name="Grigoriev I.V."/>
            <person name="Baker S.E."/>
            <person name="Andersen M.R."/>
            <person name="Nordberg H.P."/>
            <person name="Cantor M.N."/>
            <person name="Hua S.X."/>
        </authorList>
    </citation>
    <scope>NUCLEOTIDE SEQUENCE [LARGE SCALE GENOMIC DNA]</scope>
    <source>
        <strain evidence="2 3">CBS 102.13</strain>
    </source>
</reference>
<evidence type="ECO:0000313" key="3">
    <source>
        <dbReference type="Proteomes" id="UP000234585"/>
    </source>
</evidence>
<dbReference type="AlphaFoldDB" id="A0A2I2FNP0"/>
<dbReference type="EMBL" id="KZ559118">
    <property type="protein sequence ID" value="PLB42244.1"/>
    <property type="molecule type" value="Genomic_DNA"/>
</dbReference>
<protein>
    <submittedName>
        <fullName evidence="2">Uncharacterized protein</fullName>
    </submittedName>
</protein>
<dbReference type="GeneID" id="36522913"/>
<dbReference type="OrthoDB" id="5415522at2759"/>
<evidence type="ECO:0000313" key="2">
    <source>
        <dbReference type="EMBL" id="PLB42244.1"/>
    </source>
</evidence>
<feature type="compositionally biased region" description="Polar residues" evidence="1">
    <location>
        <begin position="7"/>
        <end position="17"/>
    </location>
</feature>
<feature type="compositionally biased region" description="Acidic residues" evidence="1">
    <location>
        <begin position="122"/>
        <end position="140"/>
    </location>
</feature>
<feature type="compositionally biased region" description="Basic and acidic residues" evidence="1">
    <location>
        <begin position="169"/>
        <end position="181"/>
    </location>
</feature>
<feature type="compositionally biased region" description="Polar residues" evidence="1">
    <location>
        <begin position="26"/>
        <end position="37"/>
    </location>
</feature>
<evidence type="ECO:0000256" key="1">
    <source>
        <dbReference type="SAM" id="MobiDB-lite"/>
    </source>
</evidence>
<organism evidence="2 3">
    <name type="scientific">Aspergillus candidus</name>
    <dbReference type="NCBI Taxonomy" id="41067"/>
    <lineage>
        <taxon>Eukaryota</taxon>
        <taxon>Fungi</taxon>
        <taxon>Dikarya</taxon>
        <taxon>Ascomycota</taxon>
        <taxon>Pezizomycotina</taxon>
        <taxon>Eurotiomycetes</taxon>
        <taxon>Eurotiomycetidae</taxon>
        <taxon>Eurotiales</taxon>
        <taxon>Aspergillaceae</taxon>
        <taxon>Aspergillus</taxon>
        <taxon>Aspergillus subgen. Circumdati</taxon>
    </lineage>
</organism>
<feature type="compositionally biased region" description="Low complexity" evidence="1">
    <location>
        <begin position="58"/>
        <end position="78"/>
    </location>
</feature>
<accession>A0A2I2FNP0</accession>
<dbReference type="Proteomes" id="UP000234585">
    <property type="component" value="Unassembled WGS sequence"/>
</dbReference>
<keyword evidence="3" id="KW-1185">Reference proteome</keyword>
<gene>
    <name evidence="2" type="ORF">BDW47DRAFT_122018</name>
</gene>
<proteinExistence type="predicted"/>
<name>A0A2I2FNP0_ASPCN</name>
<dbReference type="RefSeq" id="XP_024676256.1">
    <property type="nucleotide sequence ID" value="XM_024815753.1"/>
</dbReference>
<feature type="region of interest" description="Disordered" evidence="1">
    <location>
        <begin position="1"/>
        <end position="181"/>
    </location>
</feature>
<feature type="compositionally biased region" description="Acidic residues" evidence="1">
    <location>
        <begin position="159"/>
        <end position="168"/>
    </location>
</feature>
<sequence length="194" mass="21274">MCDSKDCNCSGTTSANGGPTDRGFTYTGSGVNSQGNHYCSRDYGPSSGSNGEERKLGYHYSNSDGSYYYSNPNGSKYYNDGKGYDRYTAPDGQTFERHESQDQGSGETDESRVSVEAGNTENADEATDGDDEEDLSDETDSCASYDYDGEPYGGLEEAVYSDEEGLEGDYDHGQHDGDCRDYHDESVEESVFYY</sequence>